<evidence type="ECO:0000313" key="7">
    <source>
        <dbReference type="EMBL" id="BAU28305.1"/>
    </source>
</evidence>
<dbReference type="InterPro" id="IPR020845">
    <property type="entry name" value="AMP-binding_CS"/>
</dbReference>
<dbReference type="NCBIfam" id="TIGR01217">
    <property type="entry name" value="ac_ac_CoA_syn"/>
    <property type="match status" value="1"/>
</dbReference>
<keyword evidence="8" id="KW-1185">Reference proteome</keyword>
<dbReference type="EMBL" id="AP017312">
    <property type="protein sequence ID" value="BAU28305.1"/>
    <property type="molecule type" value="Genomic_DNA"/>
</dbReference>
<evidence type="ECO:0000259" key="5">
    <source>
        <dbReference type="Pfam" id="PF00501"/>
    </source>
</evidence>
<dbReference type="NCBIfam" id="NF002937">
    <property type="entry name" value="PRK03584.1"/>
    <property type="match status" value="1"/>
</dbReference>
<dbReference type="AlphaFoldDB" id="A0A0U5AX40"/>
<evidence type="ECO:0000256" key="4">
    <source>
        <dbReference type="ARBA" id="ARBA00022840"/>
    </source>
</evidence>
<dbReference type="Gene3D" id="3.40.50.12780">
    <property type="entry name" value="N-terminal domain of ligase-like"/>
    <property type="match status" value="1"/>
</dbReference>
<dbReference type="GO" id="GO:0030729">
    <property type="term" value="F:acetoacetate-CoA ligase activity"/>
    <property type="evidence" value="ECO:0007669"/>
    <property type="project" value="InterPro"/>
</dbReference>
<comment type="similarity">
    <text evidence="1">Belongs to the ATP-dependent AMP-binding enzyme family.</text>
</comment>
<keyword evidence="3" id="KW-0547">Nucleotide-binding</keyword>
<dbReference type="InterPro" id="IPR042099">
    <property type="entry name" value="ANL_N_sf"/>
</dbReference>
<dbReference type="RefSeq" id="WP_096466071.1">
    <property type="nucleotide sequence ID" value="NZ_AP017312.1"/>
</dbReference>
<keyword evidence="2 7" id="KW-0436">Ligase</keyword>
<organism evidence="7 8">
    <name type="scientific">Aneurinibacillus soli</name>
    <dbReference type="NCBI Taxonomy" id="1500254"/>
    <lineage>
        <taxon>Bacteria</taxon>
        <taxon>Bacillati</taxon>
        <taxon>Bacillota</taxon>
        <taxon>Bacilli</taxon>
        <taxon>Bacillales</taxon>
        <taxon>Paenibacillaceae</taxon>
        <taxon>Aneurinibacillus group</taxon>
        <taxon>Aneurinibacillus</taxon>
    </lineage>
</organism>
<gene>
    <name evidence="7" type="primary">acsA_2</name>
    <name evidence="7" type="ORF">CB4_02479</name>
</gene>
<reference evidence="7 8" key="1">
    <citation type="submission" date="2015-12" db="EMBL/GenBank/DDBJ databases">
        <title>Genome sequence of Aneurinibacillus soli.</title>
        <authorList>
            <person name="Lee J.S."/>
            <person name="Lee K.C."/>
            <person name="Kim K.K."/>
            <person name="Lee B.W."/>
        </authorList>
    </citation>
    <scope>NUCLEOTIDE SEQUENCE [LARGE SCALE GENOMIC DNA]</scope>
    <source>
        <strain evidence="7 8">CB4</strain>
    </source>
</reference>
<dbReference type="Pfam" id="PF00501">
    <property type="entry name" value="AMP-binding"/>
    <property type="match status" value="1"/>
</dbReference>
<evidence type="ECO:0000313" key="8">
    <source>
        <dbReference type="Proteomes" id="UP000217696"/>
    </source>
</evidence>
<dbReference type="InterPro" id="IPR000873">
    <property type="entry name" value="AMP-dep_synth/lig_dom"/>
</dbReference>
<evidence type="ECO:0000259" key="6">
    <source>
        <dbReference type="Pfam" id="PF16177"/>
    </source>
</evidence>
<feature type="domain" description="AMP-dependent synthetase/ligase" evidence="5">
    <location>
        <begin position="107"/>
        <end position="471"/>
    </location>
</feature>
<feature type="domain" description="Acetyl-coenzyme A synthetase N-terminal" evidence="6">
    <location>
        <begin position="41"/>
        <end position="96"/>
    </location>
</feature>
<dbReference type="InterPro" id="IPR005914">
    <property type="entry name" value="Acac_CoA_synth"/>
</dbReference>
<dbReference type="KEGG" id="asoc:CB4_02479"/>
<evidence type="ECO:0000256" key="1">
    <source>
        <dbReference type="ARBA" id="ARBA00006432"/>
    </source>
</evidence>
<protein>
    <submittedName>
        <fullName evidence="7">Acetyl-coenzyme A synthetase</fullName>
        <ecNumber evidence="7">6.2.1.1</ecNumber>
    </submittedName>
</protein>
<keyword evidence="4" id="KW-0067">ATP-binding</keyword>
<dbReference type="GO" id="GO:0005524">
    <property type="term" value="F:ATP binding"/>
    <property type="evidence" value="ECO:0007669"/>
    <property type="project" value="UniProtKB-KW"/>
</dbReference>
<dbReference type="OrthoDB" id="9757771at2"/>
<dbReference type="Gene3D" id="3.30.300.30">
    <property type="match status" value="1"/>
</dbReference>
<dbReference type="InterPro" id="IPR045851">
    <property type="entry name" value="AMP-bd_C_sf"/>
</dbReference>
<dbReference type="EC" id="6.2.1.1" evidence="7"/>
<dbReference type="Proteomes" id="UP000217696">
    <property type="component" value="Chromosome"/>
</dbReference>
<evidence type="ECO:0000256" key="2">
    <source>
        <dbReference type="ARBA" id="ARBA00022598"/>
    </source>
</evidence>
<dbReference type="Pfam" id="PF16177">
    <property type="entry name" value="ACAS_N"/>
    <property type="match status" value="1"/>
</dbReference>
<name>A0A0U5AX40_9BACL</name>
<dbReference type="GO" id="GO:0006629">
    <property type="term" value="P:lipid metabolic process"/>
    <property type="evidence" value="ECO:0007669"/>
    <property type="project" value="InterPro"/>
</dbReference>
<dbReference type="PANTHER" id="PTHR42921:SF1">
    <property type="entry name" value="ACETOACETYL-COA SYNTHETASE"/>
    <property type="match status" value="1"/>
</dbReference>
<dbReference type="GO" id="GO:0003987">
    <property type="term" value="F:acetate-CoA ligase activity"/>
    <property type="evidence" value="ECO:0007669"/>
    <property type="project" value="UniProtKB-EC"/>
</dbReference>
<dbReference type="PROSITE" id="PS00455">
    <property type="entry name" value="AMP_BINDING"/>
    <property type="match status" value="1"/>
</dbReference>
<evidence type="ECO:0000256" key="3">
    <source>
        <dbReference type="ARBA" id="ARBA00022741"/>
    </source>
</evidence>
<dbReference type="SUPFAM" id="SSF56801">
    <property type="entry name" value="Acetyl-CoA synthetase-like"/>
    <property type="match status" value="1"/>
</dbReference>
<proteinExistence type="inferred from homology"/>
<accession>A0A0U5AX40</accession>
<dbReference type="InterPro" id="IPR032387">
    <property type="entry name" value="ACAS_N"/>
</dbReference>
<dbReference type="PANTHER" id="PTHR42921">
    <property type="entry name" value="ACETOACETYL-COA SYNTHETASE"/>
    <property type="match status" value="1"/>
</dbReference>
<sequence>MTAITEGTLLWQPDQERIQNSGIHKFTTWLKDNKGLSFPDYNALWTWSVESLEDFWESAWQYHGIQSLAPYTTVLEKLVMPGARWFTGARLNYAEHVFRHASDTSPAIVFQSEHVPLTEMSWCELKRQTASFAQNLRDMGVVPGDRVAAYLPNIPQAIIAFLACASIGAIWSSCSPDFGTPSVIDRFRQIEPKVLITVDGYRYNGKLHDRRAVISELQASLPGLEKTILVSYVYDKSDTEALLFENLIEEETELTYEHLPFDHPLWILYSSGTTGIPKAIVHPQGGIILQHLTTFAIQQGLTSKDRLFWFTTTGWMMWNYVVGSLLVGATIVQYDGSPTYPGPHVLWELAEKTEISSLGISPALIGICMKSGLHPGKQFNLTKLQNIGVTGAPLTPDGYEWLYTAVKKDIWVNCTSGGTDVCTGFVGGTPILPVRAGEIQCRLLGAKVEAFNDAGNPVLDEVGELVITLPMPTMPVYFWNDLGGSRYRESYFELFPGLWRHGDWIKIKSTGSCVIYGRSDSTINRQGVRMGTSEMYQATEGLDEVLDSLVVDLEYVGRKSFMPCFVVLKDGVSLTDELKQRIKTRIGKLASSRHIPDEIYHVQQIPRTVNGKKMEVPIRKILLGFPLENCVSPGSMSNPDSLSFFIELANTLKT</sequence>